<dbReference type="AlphaFoldDB" id="A0A1V6MIR1"/>
<dbReference type="STRING" id="114686.BM536_035195"/>
<feature type="compositionally biased region" description="Basic residues" evidence="1">
    <location>
        <begin position="56"/>
        <end position="73"/>
    </location>
</feature>
<organism evidence="2 3">
    <name type="scientific">Streptomyces phaeoluteigriseus</name>
    <dbReference type="NCBI Taxonomy" id="114686"/>
    <lineage>
        <taxon>Bacteria</taxon>
        <taxon>Bacillati</taxon>
        <taxon>Actinomycetota</taxon>
        <taxon>Actinomycetes</taxon>
        <taxon>Kitasatosporales</taxon>
        <taxon>Streptomycetaceae</taxon>
        <taxon>Streptomyces</taxon>
        <taxon>Streptomyces aurantiacus group</taxon>
    </lineage>
</organism>
<evidence type="ECO:0000313" key="3">
    <source>
        <dbReference type="Proteomes" id="UP000184286"/>
    </source>
</evidence>
<name>A0A1V6MIR1_9ACTN</name>
<evidence type="ECO:0008006" key="4">
    <source>
        <dbReference type="Google" id="ProtNLM"/>
    </source>
</evidence>
<accession>A0A1V6MIR1</accession>
<reference evidence="3" key="1">
    <citation type="submission" date="2016-11" db="EMBL/GenBank/DDBJ databases">
        <authorList>
            <person name="Schniete J.K."/>
            <person name="Salih T."/>
            <person name="Algora Gallardo L."/>
            <person name="Martinez Fernandez S."/>
            <person name="Herron P.R."/>
        </authorList>
    </citation>
    <scope>NUCLEOTIDE SEQUENCE [LARGE SCALE GENOMIC DNA]</scope>
    <source>
        <strain evidence="3">DSM 41896</strain>
    </source>
</reference>
<gene>
    <name evidence="2" type="ORF">BM536_035195</name>
</gene>
<sequence length="112" mass="12211">MRQRFVPCSLDGPSRTAVGVGPDDQPTTWIRPEDLVLAVEVVSADSVDRDREVKPRRDHRRRRGRPHRRRRRTGAAAPAAGGAARGSGGPVTDDGTPVPVPRVHHTGAEPWT</sequence>
<evidence type="ECO:0000313" key="2">
    <source>
        <dbReference type="EMBL" id="OQD52248.1"/>
    </source>
</evidence>
<proteinExistence type="predicted"/>
<reference evidence="2 3" key="2">
    <citation type="submission" date="2017-02" db="EMBL/GenBank/DDBJ databases">
        <title>Draft genome sequence of Streptomyces phaeoluteigriseus type strain DSM41896.</title>
        <authorList>
            <person name="Salih T.S."/>
            <person name="Algora Gallardo L."/>
            <person name="Melo Santos T."/>
            <person name="Filgueira Martinez S."/>
            <person name="Herron P.R."/>
        </authorList>
    </citation>
    <scope>NUCLEOTIDE SEQUENCE [LARGE SCALE GENOMIC DNA]</scope>
    <source>
        <strain evidence="2 3">DSM 41896</strain>
    </source>
</reference>
<dbReference type="EMBL" id="MPOH02000020">
    <property type="protein sequence ID" value="OQD52248.1"/>
    <property type="molecule type" value="Genomic_DNA"/>
</dbReference>
<feature type="region of interest" description="Disordered" evidence="1">
    <location>
        <begin position="45"/>
        <end position="112"/>
    </location>
</feature>
<feature type="region of interest" description="Disordered" evidence="1">
    <location>
        <begin position="1"/>
        <end position="27"/>
    </location>
</feature>
<protein>
    <recommendedName>
        <fullName evidence="4">Restriction endonuclease domain-containing protein</fullName>
    </recommendedName>
</protein>
<dbReference type="Proteomes" id="UP000184286">
    <property type="component" value="Unassembled WGS sequence"/>
</dbReference>
<feature type="compositionally biased region" description="Basic and acidic residues" evidence="1">
    <location>
        <begin position="46"/>
        <end position="55"/>
    </location>
</feature>
<evidence type="ECO:0000256" key="1">
    <source>
        <dbReference type="SAM" id="MobiDB-lite"/>
    </source>
</evidence>
<comment type="caution">
    <text evidence="2">The sequence shown here is derived from an EMBL/GenBank/DDBJ whole genome shotgun (WGS) entry which is preliminary data.</text>
</comment>